<accession>A0A9P4H7F6</accession>
<dbReference type="Pfam" id="PF17784">
    <property type="entry name" value="Sulfotransfer_4"/>
    <property type="match status" value="1"/>
</dbReference>
<gene>
    <name evidence="2" type="ORF">EK21DRAFT_70011</name>
</gene>
<comment type="caution">
    <text evidence="2">The sequence shown here is derived from an EMBL/GenBank/DDBJ whole genome shotgun (WGS) entry which is preliminary data.</text>
</comment>
<protein>
    <recommendedName>
        <fullName evidence="4">NAD dependent epimerase/dehydratase</fullName>
    </recommendedName>
</protein>
<dbReference type="SUPFAM" id="SSF52540">
    <property type="entry name" value="P-loop containing nucleoside triphosphate hydrolases"/>
    <property type="match status" value="1"/>
</dbReference>
<dbReference type="AlphaFoldDB" id="A0A9P4H7F6"/>
<keyword evidence="3" id="KW-1185">Reference proteome</keyword>
<name>A0A9P4H7F6_9PLEO</name>
<proteinExistence type="predicted"/>
<dbReference type="PANTHER" id="PTHR36978">
    <property type="entry name" value="P-LOOP CONTAINING NUCLEOTIDE TRIPHOSPHATE HYDROLASE"/>
    <property type="match status" value="1"/>
</dbReference>
<dbReference type="EMBL" id="ML978214">
    <property type="protein sequence ID" value="KAF2028327.1"/>
    <property type="molecule type" value="Genomic_DNA"/>
</dbReference>
<dbReference type="OrthoDB" id="408152at2759"/>
<sequence length="261" mass="28712">MGQQPSSPSTGTSLKVIGAGLPRTGTSSLTLALSILYSAPSYHGGTQATLGTPSQIHSLIALISHYPPLTPADSDAIKRILKSTLDGYVAVTDSPFNGFVEELLKLYPDAIVICTTREPEAWVESMATVANAASLWFLSFILFPLPGMRHFPTYINLLRRQWVHLYGKPEPADQEHCVAHMAYLKRVVPAEKLFFFDVRDGWGPLCKALGRDVPDVEFPRVNDGKAIDELAKGMILRGMGRWCVIFGTVGVGVLGWWWAWK</sequence>
<evidence type="ECO:0000313" key="3">
    <source>
        <dbReference type="Proteomes" id="UP000799777"/>
    </source>
</evidence>
<dbReference type="InterPro" id="IPR040632">
    <property type="entry name" value="Sulfotransfer_4"/>
</dbReference>
<feature type="transmembrane region" description="Helical" evidence="1">
    <location>
        <begin position="242"/>
        <end position="260"/>
    </location>
</feature>
<dbReference type="PANTHER" id="PTHR36978:SF3">
    <property type="entry name" value="P-LOOP CONTAINING NUCLEOSIDE TRIPHOSPHATE HYDROLASE PROTEIN"/>
    <property type="match status" value="1"/>
</dbReference>
<reference evidence="2" key="1">
    <citation type="journal article" date="2020" name="Stud. Mycol.">
        <title>101 Dothideomycetes genomes: a test case for predicting lifestyles and emergence of pathogens.</title>
        <authorList>
            <person name="Haridas S."/>
            <person name="Albert R."/>
            <person name="Binder M."/>
            <person name="Bloem J."/>
            <person name="Labutti K."/>
            <person name="Salamov A."/>
            <person name="Andreopoulos B."/>
            <person name="Baker S."/>
            <person name="Barry K."/>
            <person name="Bills G."/>
            <person name="Bluhm B."/>
            <person name="Cannon C."/>
            <person name="Castanera R."/>
            <person name="Culley D."/>
            <person name="Daum C."/>
            <person name="Ezra D."/>
            <person name="Gonzalez J."/>
            <person name="Henrissat B."/>
            <person name="Kuo A."/>
            <person name="Liang C."/>
            <person name="Lipzen A."/>
            <person name="Lutzoni F."/>
            <person name="Magnuson J."/>
            <person name="Mondo S."/>
            <person name="Nolan M."/>
            <person name="Ohm R."/>
            <person name="Pangilinan J."/>
            <person name="Park H.-J."/>
            <person name="Ramirez L."/>
            <person name="Alfaro M."/>
            <person name="Sun H."/>
            <person name="Tritt A."/>
            <person name="Yoshinaga Y."/>
            <person name="Zwiers L.-H."/>
            <person name="Turgeon B."/>
            <person name="Goodwin S."/>
            <person name="Spatafora J."/>
            <person name="Crous P."/>
            <person name="Grigoriev I."/>
        </authorList>
    </citation>
    <scope>NUCLEOTIDE SEQUENCE</scope>
    <source>
        <strain evidence="2">CBS 110217</strain>
    </source>
</reference>
<organism evidence="2 3">
    <name type="scientific">Setomelanomma holmii</name>
    <dbReference type="NCBI Taxonomy" id="210430"/>
    <lineage>
        <taxon>Eukaryota</taxon>
        <taxon>Fungi</taxon>
        <taxon>Dikarya</taxon>
        <taxon>Ascomycota</taxon>
        <taxon>Pezizomycotina</taxon>
        <taxon>Dothideomycetes</taxon>
        <taxon>Pleosporomycetidae</taxon>
        <taxon>Pleosporales</taxon>
        <taxon>Pleosporineae</taxon>
        <taxon>Phaeosphaeriaceae</taxon>
        <taxon>Setomelanomma</taxon>
    </lineage>
</organism>
<evidence type="ECO:0008006" key="4">
    <source>
        <dbReference type="Google" id="ProtNLM"/>
    </source>
</evidence>
<evidence type="ECO:0000256" key="1">
    <source>
        <dbReference type="SAM" id="Phobius"/>
    </source>
</evidence>
<dbReference type="InterPro" id="IPR027417">
    <property type="entry name" value="P-loop_NTPase"/>
</dbReference>
<keyword evidence="1" id="KW-1133">Transmembrane helix</keyword>
<dbReference type="Gene3D" id="3.40.50.300">
    <property type="entry name" value="P-loop containing nucleotide triphosphate hydrolases"/>
    <property type="match status" value="1"/>
</dbReference>
<keyword evidence="1" id="KW-0472">Membrane</keyword>
<keyword evidence="1" id="KW-0812">Transmembrane</keyword>
<dbReference type="Proteomes" id="UP000799777">
    <property type="component" value="Unassembled WGS sequence"/>
</dbReference>
<evidence type="ECO:0000313" key="2">
    <source>
        <dbReference type="EMBL" id="KAF2028327.1"/>
    </source>
</evidence>